<proteinExistence type="predicted"/>
<reference evidence="1 2" key="1">
    <citation type="journal article" date="2012" name="J. Bacteriol.">
        <title>Genome Sequence of the Protease-Producing Bacterium Rheinheimera nanhaiensis E407-8T, Isolated from Deep-Sea Sediment of the South China Sea.</title>
        <authorList>
            <person name="Zhang X.-Y."/>
            <person name="Zhang Y.-J."/>
            <person name="Qin Q.-L."/>
            <person name="Xie B.-B."/>
            <person name="Chen X.-L."/>
            <person name="Zhou B.-C."/>
            <person name="Zhang Y.-Z."/>
        </authorList>
    </citation>
    <scope>NUCLEOTIDE SEQUENCE [LARGE SCALE GENOMIC DNA]</scope>
    <source>
        <strain evidence="1 2">E407-8</strain>
    </source>
</reference>
<gene>
    <name evidence="1" type="ORF">RNAN_2486</name>
</gene>
<dbReference type="STRING" id="562729.RNAN_2486"/>
<comment type="caution">
    <text evidence="1">The sequence shown here is derived from an EMBL/GenBank/DDBJ whole genome shotgun (WGS) entry which is preliminary data.</text>
</comment>
<dbReference type="OrthoDB" id="9762853at2"/>
<dbReference type="RefSeq" id="WP_008222111.1">
    <property type="nucleotide sequence ID" value="NZ_BAFK01000013.1"/>
</dbReference>
<dbReference type="Proteomes" id="UP000004374">
    <property type="component" value="Unassembled WGS sequence"/>
</dbReference>
<evidence type="ECO:0000313" key="2">
    <source>
        <dbReference type="Proteomes" id="UP000004374"/>
    </source>
</evidence>
<evidence type="ECO:0000313" key="1">
    <source>
        <dbReference type="EMBL" id="GAB59480.1"/>
    </source>
</evidence>
<protein>
    <submittedName>
        <fullName evidence="1">Uncharacterized protein</fullName>
    </submittedName>
</protein>
<accession>I1DZK2</accession>
<name>I1DZK2_9GAMM</name>
<dbReference type="AlphaFoldDB" id="I1DZK2"/>
<sequence>MSQFAPYRRHWPAAYYRDGLSRQTVQAKALQAGYFQPDELNINQLISLMSALAAQIRYVGDSADSGDAAVHNQANWQPLFDNSELVTLAQIAAQDCTLLQQNWQALAQQGQRAQRSFVQQLLQQLDNWYRQLLQAGSAPAALLADQLSTNWQQHLATLPALLVGAGQTTAVHSLFKLSQADAKTAAVSLASCCSAALQLLRYLQQQSAPRLQALWQDGDTEPALALLLSFLKLYQQSQQRLNRVSQRHLLFYYDDCLQMPAQAPARQQLWLSLSLSTRARPVLLEADSRFSAGNDSSATPILFRNSQPLWLSNVQLQQICSVSLLSSQRISPEHELAFVSRMYSSVHQVSPDKPQALFTADDSCPRLPGFAIVSPVLLLTEGERSINIQLQLALKQSLAAEFDSLLQCQRLQDFFPLFGQLFSYYLFGPEHWLTAEYKAQLLAKAAALCTSASASQSLQCISQLLQDDRMTLFYRYCSNLFLLKISTADGFSAISEYSLQPLPAQQPALQLRCQLASSFAAVTGDEQGRATLQILLNPAAKLCGYTLCSQFDLLHCKVEVAVTGARQLNLANQLGPLDSSKPFWPFGPVPARGSYLLFNHAEWQHKQLQQLQLQLHWAELPQHSSGFAGHYAGYVSDGQQPPANQSFLAQLDVLDDGQWQPLTVAPGSAAGWPLFASAPDSGRLLSQQQLSFDDVRAFHLDTPQAGAAYHSSASCGFFRLRLSAPAMAFGHSRYAGALSDTMLYNARHKKPKPLPQPPYVPQLASLSLNYCASTDIYTRQDPAPGKRDLLLQLYPFGQRQSYPSAQRSAVSLLPYFAHQAYVCFGLTGIAQDGRLSLLFDIEAARGSSDTVAQDALHWQYLHNDSWQDLPRQALVSDSSYGLTCSGMLVLQLPQPLQTNHQLMPGGMVWLRACCPAHSRSYGRLRRVLTNAVAVEALDSAHQLTEAHLAATAQLQWQCQQKIAGLDAINAVIPWQAAQGSETQQDRLQRIAQRLSHKQRACTAHDFERLVLQAFPQLGKVKCFANASTQPGQAGAGRLLLVVLAAKPCCAHDPCNKHLVSGELLRQIKHYVSALASPFAHIEVANPGFEQLQVRCAVKLNSAARQGDGIQLLQRELADYLCPWTADSPLARFGWELRPQLVQSFIRQRPYVEFVTDFSLLHISDLGSRRYGMQDSACFSAAEQLVLTPVKPWHLLQPASSHALTLLSQREAVVAQPTGIGELEIGQTFIISQEAGDG</sequence>
<dbReference type="EMBL" id="BAFK01000013">
    <property type="protein sequence ID" value="GAB59480.1"/>
    <property type="molecule type" value="Genomic_DNA"/>
</dbReference>
<organism evidence="1 2">
    <name type="scientific">Rheinheimera nanhaiensis E407-8</name>
    <dbReference type="NCBI Taxonomy" id="562729"/>
    <lineage>
        <taxon>Bacteria</taxon>
        <taxon>Pseudomonadati</taxon>
        <taxon>Pseudomonadota</taxon>
        <taxon>Gammaproteobacteria</taxon>
        <taxon>Chromatiales</taxon>
        <taxon>Chromatiaceae</taxon>
        <taxon>Rheinheimera</taxon>
    </lineage>
</organism>
<keyword evidence="2" id="KW-1185">Reference proteome</keyword>